<gene>
    <name evidence="2" type="ORF">SETIT_1G235100v2</name>
</gene>
<accession>A0A368PNV1</accession>
<dbReference type="Pfam" id="PF08268">
    <property type="entry name" value="FBA_3"/>
    <property type="match status" value="1"/>
</dbReference>
<reference evidence="2" key="2">
    <citation type="submission" date="2015-07" db="EMBL/GenBank/DDBJ databases">
        <authorList>
            <person name="Noorani M."/>
        </authorList>
    </citation>
    <scope>NUCLEOTIDE SEQUENCE</scope>
    <source>
        <strain evidence="2">Yugu1</strain>
    </source>
</reference>
<dbReference type="Pfam" id="PF00646">
    <property type="entry name" value="F-box"/>
    <property type="match status" value="2"/>
</dbReference>
<dbReference type="PANTHER" id="PTHR31672:SF2">
    <property type="entry name" value="F-BOX DOMAIN-CONTAINING PROTEIN"/>
    <property type="match status" value="1"/>
</dbReference>
<dbReference type="AlphaFoldDB" id="A0A368PNV1"/>
<dbReference type="PANTHER" id="PTHR31672">
    <property type="entry name" value="BNACNNG10540D PROTEIN"/>
    <property type="match status" value="1"/>
</dbReference>
<dbReference type="InterPro" id="IPR017451">
    <property type="entry name" value="F-box-assoc_interact_dom"/>
</dbReference>
<dbReference type="SUPFAM" id="SSF81383">
    <property type="entry name" value="F-box domain"/>
    <property type="match status" value="2"/>
</dbReference>
<sequence>MAPTKRMKTESPITGPELPDEIMTEVLLRLPVKSILRFRAVCRAWAATLCSDEFCTLHMARETQTESGAPAASARCPKLLLIAPATAACDATAVYSCSPPCPGGANLMLTLDDLRGDFVGGVAAQCRGLILLHDAVAPAYYVVNAATRAVTRLPPCQKELYSSAGLGFDARAKEYKVMRLLRKPKDPDVSCEVYTLGGKYGDTWRPAAGRIPSSFSSTAYRAILCAFTWNLPPVLANGSLHWLIGGGSCSVIDLAASIITYSVTEETFGWVQSPPCGTSGAHLVELDGCLCMVRDLRHGSPDCSSALEIWKLQDYNSSVWSLDTHIDLSHYAGRNLVDQQVIRVLGAVGDGRSVTKKIIMATSGHTDTVHSYDALSKNVKTILSVADTGVSYTSGRTAIRICLFRETLAPVHKTHEEISFSSPLAKATKEILLRLPARSIVQFKRVSKQWRRFIEDKRFIQSYFAHKSMEKRIKIKMVSKGCGRRKFFHFAPLEKWQSEAANKGTWLDSKVVCSKPCHGLNLLITGERNYLYNPCTGYWSTNSFPGSLPCPPWETPTDGWIMQDHAFTIGNKSVGLGFNPRKQEHVAVIMLYEFKNFISREYILSCSVWHCRPGSGYQEGLVPPLPVNNMPPAYVAGVLYWMSDPLLGPSSEYAIVSFDIATDVFDVISCPPDINVANWSSQSTWHLFVVELVGKLCVVLADLMANELVIWKMEHDEWDIAYVVCLKASPDYSLVADVVMPLAVDPKDGRILLSTGRKMGFYDPVNETIEELYDADEILLPKKMTGAASSHGAPCEKPAIPLVPMLYEESLVSYPRMHETKWLR</sequence>
<feature type="domain" description="F-box" evidence="1">
    <location>
        <begin position="12"/>
        <end position="45"/>
    </location>
</feature>
<proteinExistence type="predicted"/>
<dbReference type="CDD" id="cd22157">
    <property type="entry name" value="F-box_AtFBW1-like"/>
    <property type="match status" value="1"/>
</dbReference>
<dbReference type="InterPro" id="IPR050796">
    <property type="entry name" value="SCF_F-box_component"/>
</dbReference>
<dbReference type="Gene3D" id="1.20.1280.50">
    <property type="match status" value="1"/>
</dbReference>
<name>A0A368PNV1_SETIT</name>
<dbReference type="NCBIfam" id="TIGR01640">
    <property type="entry name" value="F_box_assoc_1"/>
    <property type="match status" value="1"/>
</dbReference>
<reference evidence="2" key="1">
    <citation type="journal article" date="2012" name="Nat. Biotechnol.">
        <title>Reference genome sequence of the model plant Setaria.</title>
        <authorList>
            <person name="Bennetzen J.L."/>
            <person name="Schmutz J."/>
            <person name="Wang H."/>
            <person name="Percifield R."/>
            <person name="Hawkins J."/>
            <person name="Pontaroli A.C."/>
            <person name="Estep M."/>
            <person name="Feng L."/>
            <person name="Vaughn J.N."/>
            <person name="Grimwood J."/>
            <person name="Jenkins J."/>
            <person name="Barry K."/>
            <person name="Lindquist E."/>
            <person name="Hellsten U."/>
            <person name="Deshpande S."/>
            <person name="Wang X."/>
            <person name="Wu X."/>
            <person name="Mitros T."/>
            <person name="Triplett J."/>
            <person name="Yang X."/>
            <person name="Ye C.Y."/>
            <person name="Mauro-Herrera M."/>
            <person name="Wang L."/>
            <person name="Li P."/>
            <person name="Sharma M."/>
            <person name="Sharma R."/>
            <person name="Ronald P.C."/>
            <person name="Panaud O."/>
            <person name="Kellogg E.A."/>
            <person name="Brutnell T.P."/>
            <person name="Doust A.N."/>
            <person name="Tuskan G.A."/>
            <person name="Rokhsar D."/>
            <person name="Devos K.M."/>
        </authorList>
    </citation>
    <scope>NUCLEOTIDE SEQUENCE [LARGE SCALE GENOMIC DNA]</scope>
    <source>
        <strain evidence="2">Yugu1</strain>
    </source>
</reference>
<dbReference type="EMBL" id="CM003528">
    <property type="protein sequence ID" value="RCV07329.1"/>
    <property type="molecule type" value="Genomic_DNA"/>
</dbReference>
<evidence type="ECO:0000313" key="2">
    <source>
        <dbReference type="EMBL" id="RCV07329.1"/>
    </source>
</evidence>
<dbReference type="InterPro" id="IPR013187">
    <property type="entry name" value="F-box-assoc_dom_typ3"/>
</dbReference>
<dbReference type="SMART" id="SM00256">
    <property type="entry name" value="FBOX"/>
    <property type="match status" value="2"/>
</dbReference>
<protein>
    <recommendedName>
        <fullName evidence="1">F-box domain-containing protein</fullName>
    </recommendedName>
</protein>
<evidence type="ECO:0000259" key="1">
    <source>
        <dbReference type="PROSITE" id="PS50181"/>
    </source>
</evidence>
<dbReference type="InterPro" id="IPR036047">
    <property type="entry name" value="F-box-like_dom_sf"/>
</dbReference>
<dbReference type="PROSITE" id="PS50181">
    <property type="entry name" value="FBOX"/>
    <property type="match status" value="1"/>
</dbReference>
<organism evidence="2">
    <name type="scientific">Setaria italica</name>
    <name type="common">Foxtail millet</name>
    <name type="synonym">Panicum italicum</name>
    <dbReference type="NCBI Taxonomy" id="4555"/>
    <lineage>
        <taxon>Eukaryota</taxon>
        <taxon>Viridiplantae</taxon>
        <taxon>Streptophyta</taxon>
        <taxon>Embryophyta</taxon>
        <taxon>Tracheophyta</taxon>
        <taxon>Spermatophyta</taxon>
        <taxon>Magnoliopsida</taxon>
        <taxon>Liliopsida</taxon>
        <taxon>Poales</taxon>
        <taxon>Poaceae</taxon>
        <taxon>PACMAD clade</taxon>
        <taxon>Panicoideae</taxon>
        <taxon>Panicodae</taxon>
        <taxon>Paniceae</taxon>
        <taxon>Cenchrinae</taxon>
        <taxon>Setaria</taxon>
    </lineage>
</organism>
<dbReference type="InterPro" id="IPR001810">
    <property type="entry name" value="F-box_dom"/>
</dbReference>
<dbReference type="OrthoDB" id="671778at2759"/>